<gene>
    <name evidence="3" type="ORF">TVAG_110840</name>
</gene>
<dbReference type="KEGG" id="tva:5466009"/>
<dbReference type="SMR" id="A2DGT4"/>
<dbReference type="EMBL" id="DS113198">
    <property type="protein sequence ID" value="EAY20471.1"/>
    <property type="molecule type" value="Genomic_DNA"/>
</dbReference>
<dbReference type="VEuPathDB" id="TrichDB:TVAGG3_0997020"/>
<reference evidence="3" key="2">
    <citation type="journal article" date="2007" name="Science">
        <title>Draft genome sequence of the sexually transmitted pathogen Trichomonas vaginalis.</title>
        <authorList>
            <person name="Carlton J.M."/>
            <person name="Hirt R.P."/>
            <person name="Silva J.C."/>
            <person name="Delcher A.L."/>
            <person name="Schatz M."/>
            <person name="Zhao Q."/>
            <person name="Wortman J.R."/>
            <person name="Bidwell S.L."/>
            <person name="Alsmark U.C.M."/>
            <person name="Besteiro S."/>
            <person name="Sicheritz-Ponten T."/>
            <person name="Noel C.J."/>
            <person name="Dacks J.B."/>
            <person name="Foster P.G."/>
            <person name="Simillion C."/>
            <person name="Van de Peer Y."/>
            <person name="Miranda-Saavedra D."/>
            <person name="Barton G.J."/>
            <person name="Westrop G.D."/>
            <person name="Mueller S."/>
            <person name="Dessi D."/>
            <person name="Fiori P.L."/>
            <person name="Ren Q."/>
            <person name="Paulsen I."/>
            <person name="Zhang H."/>
            <person name="Bastida-Corcuera F.D."/>
            <person name="Simoes-Barbosa A."/>
            <person name="Brown M.T."/>
            <person name="Hayes R.D."/>
            <person name="Mukherjee M."/>
            <person name="Okumura C.Y."/>
            <person name="Schneider R."/>
            <person name="Smith A.J."/>
            <person name="Vanacova S."/>
            <person name="Villalvazo M."/>
            <person name="Haas B.J."/>
            <person name="Pertea M."/>
            <person name="Feldblyum T.V."/>
            <person name="Utterback T.R."/>
            <person name="Shu C.L."/>
            <person name="Osoegawa K."/>
            <person name="de Jong P.J."/>
            <person name="Hrdy I."/>
            <person name="Horvathova L."/>
            <person name="Zubacova Z."/>
            <person name="Dolezal P."/>
            <person name="Malik S.B."/>
            <person name="Logsdon J.M. Jr."/>
            <person name="Henze K."/>
            <person name="Gupta A."/>
            <person name="Wang C.C."/>
            <person name="Dunne R.L."/>
            <person name="Upcroft J.A."/>
            <person name="Upcroft P."/>
            <person name="White O."/>
            <person name="Salzberg S.L."/>
            <person name="Tang P."/>
            <person name="Chiu C.-H."/>
            <person name="Lee Y.-S."/>
            <person name="Embley T.M."/>
            <person name="Coombs G.H."/>
            <person name="Mottram J.C."/>
            <person name="Tachezy J."/>
            <person name="Fraser-Liggett C.M."/>
            <person name="Johnson P.J."/>
        </authorList>
    </citation>
    <scope>NUCLEOTIDE SEQUENCE [LARGE SCALE GENOMIC DNA]</scope>
    <source>
        <strain evidence="3">G3</strain>
    </source>
</reference>
<dbReference type="RefSeq" id="XP_001581457.1">
    <property type="nucleotide sequence ID" value="XM_001581407.1"/>
</dbReference>
<dbReference type="Proteomes" id="UP000001542">
    <property type="component" value="Unassembled WGS sequence"/>
</dbReference>
<accession>A2DGT4</accession>
<keyword evidence="4" id="KW-1185">Reference proteome</keyword>
<name>A2DGT4_TRIV3</name>
<feature type="domain" description="Initiator binding" evidence="2">
    <location>
        <begin position="25"/>
        <end position="149"/>
    </location>
</feature>
<reference evidence="3" key="1">
    <citation type="submission" date="2006-10" db="EMBL/GenBank/DDBJ databases">
        <authorList>
            <person name="Amadeo P."/>
            <person name="Zhao Q."/>
            <person name="Wortman J."/>
            <person name="Fraser-Liggett C."/>
            <person name="Carlton J."/>
        </authorList>
    </citation>
    <scope>NUCLEOTIDE SEQUENCE</scope>
    <source>
        <strain evidence="3">G3</strain>
    </source>
</reference>
<feature type="region of interest" description="Disordered" evidence="1">
    <location>
        <begin position="1"/>
        <end position="21"/>
    </location>
</feature>
<dbReference type="Pfam" id="PF10416">
    <property type="entry name" value="IBD"/>
    <property type="match status" value="1"/>
</dbReference>
<proteinExistence type="predicted"/>
<evidence type="ECO:0000313" key="3">
    <source>
        <dbReference type="EMBL" id="EAY20471.1"/>
    </source>
</evidence>
<dbReference type="AlphaFoldDB" id="A2DGT4"/>
<protein>
    <recommendedName>
        <fullName evidence="2">Initiator binding domain-containing protein</fullName>
    </recommendedName>
</protein>
<dbReference type="VEuPathDB" id="TrichDB:TVAG_110840"/>
<feature type="region of interest" description="Disordered" evidence="1">
    <location>
        <begin position="237"/>
        <end position="265"/>
    </location>
</feature>
<evidence type="ECO:0000256" key="1">
    <source>
        <dbReference type="SAM" id="MobiDB-lite"/>
    </source>
</evidence>
<sequence length="302" mass="34586">MGENDDEIASNPNQKPNFWDYLSPRDKEEYLSLKSLLDESSTKRNRGHRMEAFDGILEAIHRYAERHDDDDWRRFLVCGVCWMDNMIAINTRQLRLLISKCKSSINGSFQKMGYTTSQSHTESRKFLFGKIPLLKGNFNELRQWTIRSRAPQPQQIEAYAVSHSYQIPQDPSQPIQMQISLNPQIAQSIRTENQPLQQNLIIPQNIMELRSQQQNQNQSQKPSAPSHPVLPILADHTQKSSPLQPPPISDLLASKSPTNDGPQIADLLAIKPPSPNIPEQDPLLVEKFCPLKFRSKCTQLRI</sequence>
<evidence type="ECO:0000259" key="2">
    <source>
        <dbReference type="Pfam" id="PF10416"/>
    </source>
</evidence>
<evidence type="ECO:0000313" key="4">
    <source>
        <dbReference type="Proteomes" id="UP000001542"/>
    </source>
</evidence>
<dbReference type="InParanoid" id="A2DGT4"/>
<organism evidence="3 4">
    <name type="scientific">Trichomonas vaginalis (strain ATCC PRA-98 / G3)</name>
    <dbReference type="NCBI Taxonomy" id="412133"/>
    <lineage>
        <taxon>Eukaryota</taxon>
        <taxon>Metamonada</taxon>
        <taxon>Parabasalia</taxon>
        <taxon>Trichomonadida</taxon>
        <taxon>Trichomonadidae</taxon>
        <taxon>Trichomonas</taxon>
    </lineage>
</organism>
<feature type="compositionally biased region" description="Low complexity" evidence="1">
    <location>
        <begin position="211"/>
        <end position="220"/>
    </location>
</feature>
<feature type="region of interest" description="Disordered" evidence="1">
    <location>
        <begin position="211"/>
        <end position="230"/>
    </location>
</feature>
<dbReference type="InterPro" id="IPR018845">
    <property type="entry name" value="Initiator-bd"/>
</dbReference>